<accession>A0A816SJK7</accession>
<dbReference type="EMBL" id="HG994360">
    <property type="protein sequence ID" value="CAF2087475.1"/>
    <property type="molecule type" value="Genomic_DNA"/>
</dbReference>
<protein>
    <submittedName>
        <fullName evidence="2">(rape) hypothetical protein</fullName>
    </submittedName>
</protein>
<proteinExistence type="predicted"/>
<reference evidence="2" key="1">
    <citation type="submission" date="2021-01" db="EMBL/GenBank/DDBJ databases">
        <authorList>
            <consortium name="Genoscope - CEA"/>
            <person name="William W."/>
        </authorList>
    </citation>
    <scope>NUCLEOTIDE SEQUENCE</scope>
</reference>
<name>A0A816SJK7_BRANA</name>
<gene>
    <name evidence="2" type="ORF">DARMORV10_A06P29240.1</name>
</gene>
<dbReference type="SUPFAM" id="SSF54495">
    <property type="entry name" value="UBC-like"/>
    <property type="match status" value="1"/>
</dbReference>
<feature type="domain" description="UBC core" evidence="1">
    <location>
        <begin position="1"/>
        <end position="62"/>
    </location>
</feature>
<dbReference type="Pfam" id="PF00179">
    <property type="entry name" value="UQ_con"/>
    <property type="match status" value="1"/>
</dbReference>
<dbReference type="AlphaFoldDB" id="A0A816SJK7"/>
<evidence type="ECO:0000259" key="1">
    <source>
        <dbReference type="PROSITE" id="PS50127"/>
    </source>
</evidence>
<dbReference type="Gene3D" id="3.10.110.10">
    <property type="entry name" value="Ubiquitin Conjugating Enzyme"/>
    <property type="match status" value="1"/>
</dbReference>
<sequence>MNNKRISFFTAFADLMTVHGMESLLRDPNPSSPANSEAARLFIKNKQEYNRRVMEIVEQSYVY</sequence>
<dbReference type="Proteomes" id="UP001295469">
    <property type="component" value="Chromosome A06"/>
</dbReference>
<dbReference type="InterPro" id="IPR000608">
    <property type="entry name" value="UBC"/>
</dbReference>
<dbReference type="PROSITE" id="PS50127">
    <property type="entry name" value="UBC_2"/>
    <property type="match status" value="1"/>
</dbReference>
<evidence type="ECO:0000313" key="2">
    <source>
        <dbReference type="EMBL" id="CAF2087475.1"/>
    </source>
</evidence>
<dbReference type="InterPro" id="IPR016135">
    <property type="entry name" value="UBQ-conjugating_enzyme/RWD"/>
</dbReference>
<organism evidence="2">
    <name type="scientific">Brassica napus</name>
    <name type="common">Rape</name>
    <dbReference type="NCBI Taxonomy" id="3708"/>
    <lineage>
        <taxon>Eukaryota</taxon>
        <taxon>Viridiplantae</taxon>
        <taxon>Streptophyta</taxon>
        <taxon>Embryophyta</taxon>
        <taxon>Tracheophyta</taxon>
        <taxon>Spermatophyta</taxon>
        <taxon>Magnoliopsida</taxon>
        <taxon>eudicotyledons</taxon>
        <taxon>Gunneridae</taxon>
        <taxon>Pentapetalae</taxon>
        <taxon>rosids</taxon>
        <taxon>malvids</taxon>
        <taxon>Brassicales</taxon>
        <taxon>Brassicaceae</taxon>
        <taxon>Brassiceae</taxon>
        <taxon>Brassica</taxon>
    </lineage>
</organism>